<dbReference type="PANTHER" id="PTHR31649">
    <property type="entry name" value="AGAP009604-PA"/>
    <property type="match status" value="1"/>
</dbReference>
<keyword evidence="4" id="KW-1185">Reference proteome</keyword>
<name>A0ABP0H3F5_CLALP</name>
<dbReference type="InterPro" id="IPR001496">
    <property type="entry name" value="SOCS_box"/>
</dbReference>
<dbReference type="PROSITE" id="PS50225">
    <property type="entry name" value="SOCS"/>
    <property type="match status" value="1"/>
</dbReference>
<dbReference type="EMBL" id="CAWYQH010000174">
    <property type="protein sequence ID" value="CAK8698525.1"/>
    <property type="molecule type" value="Genomic_DNA"/>
</dbReference>
<gene>
    <name evidence="3" type="ORF">CVLEPA_LOCUS31959</name>
</gene>
<dbReference type="SMART" id="SM00969">
    <property type="entry name" value="SOCS_box"/>
    <property type="match status" value="1"/>
</dbReference>
<dbReference type="Proteomes" id="UP001642483">
    <property type="component" value="Unassembled WGS sequence"/>
</dbReference>
<dbReference type="PANTHER" id="PTHR31649:SF1">
    <property type="entry name" value="FARNESOIC ACID O-METHYL TRANSFERASE DOMAIN-CONTAINING PROTEIN"/>
    <property type="match status" value="1"/>
</dbReference>
<feature type="domain" description="SOCS box" evidence="2">
    <location>
        <begin position="200"/>
        <end position="244"/>
    </location>
</feature>
<reference evidence="3 4" key="1">
    <citation type="submission" date="2024-02" db="EMBL/GenBank/DDBJ databases">
        <authorList>
            <person name="Daric V."/>
            <person name="Darras S."/>
        </authorList>
    </citation>
    <scope>NUCLEOTIDE SEQUENCE [LARGE SCALE GENOMIC DNA]</scope>
</reference>
<dbReference type="Pfam" id="PF07525">
    <property type="entry name" value="SOCS_box"/>
    <property type="match status" value="1"/>
</dbReference>
<comment type="caution">
    <text evidence="3">The sequence shown here is derived from an EMBL/GenBank/DDBJ whole genome shotgun (WGS) entry which is preliminary data.</text>
</comment>
<organism evidence="3 4">
    <name type="scientific">Clavelina lepadiformis</name>
    <name type="common">Light-bulb sea squirt</name>
    <name type="synonym">Ascidia lepadiformis</name>
    <dbReference type="NCBI Taxonomy" id="159417"/>
    <lineage>
        <taxon>Eukaryota</taxon>
        <taxon>Metazoa</taxon>
        <taxon>Chordata</taxon>
        <taxon>Tunicata</taxon>
        <taxon>Ascidiacea</taxon>
        <taxon>Aplousobranchia</taxon>
        <taxon>Clavelinidae</taxon>
        <taxon>Clavelina</taxon>
    </lineage>
</organism>
<comment type="pathway">
    <text evidence="1">Protein modification; protein ubiquitination.</text>
</comment>
<evidence type="ECO:0000256" key="1">
    <source>
        <dbReference type="ARBA" id="ARBA00004906"/>
    </source>
</evidence>
<evidence type="ECO:0000313" key="4">
    <source>
        <dbReference type="Proteomes" id="UP001642483"/>
    </source>
</evidence>
<proteinExistence type="predicted"/>
<evidence type="ECO:0000313" key="3">
    <source>
        <dbReference type="EMBL" id="CAK8698525.1"/>
    </source>
</evidence>
<protein>
    <recommendedName>
        <fullName evidence="2">SOCS box domain-containing protein</fullName>
    </recommendedName>
</protein>
<sequence length="257" mass="29355">MYQKFRRLFLCCTPAKAHSHDHDLLCPPEDFPVEIQPVSWVDAIDGNIPDNAFAACTLDTGETAYVVKAEVEASFIQPGITTKNLKEAHLANRGYYRVLREQKFQVMVTDYPNSLCWKQYKEDIYQKSAVAVGKFFDDKYLICKTCGPLTDGRINLTHERLEPLHDLSGSLLGSLLYISDGNMYAPFNGKVSVFNSFEILCHKLSPSSLLAMCKWRVLKILCNNNERRYSINVLPLPVSMKEFLLAKMEPLCYSCWY</sequence>
<evidence type="ECO:0000259" key="2">
    <source>
        <dbReference type="PROSITE" id="PS50225"/>
    </source>
</evidence>
<accession>A0ABP0H3F5</accession>